<dbReference type="PANTHER" id="PTHR21422:SF9">
    <property type="entry name" value="RAB3 GTPASE-ACTIVATING PROTEIN CATALYTIC SUBUNIT"/>
    <property type="match status" value="1"/>
</dbReference>
<dbReference type="EMBL" id="JAAAIM010000109">
    <property type="protein sequence ID" value="KAG0294702.1"/>
    <property type="molecule type" value="Genomic_DNA"/>
</dbReference>
<comment type="similarity">
    <text evidence="2">Belongs to the Rab3-GAP catalytic subunit family.</text>
</comment>
<name>A0ABQ7KBM7_9FUNG</name>
<keyword evidence="5" id="KW-0963">Cytoplasm</keyword>
<feature type="region of interest" description="Disordered" evidence="6">
    <location>
        <begin position="72"/>
        <end position="108"/>
    </location>
</feature>
<protein>
    <recommendedName>
        <fullName evidence="3">Rab3 GTPase-activating protein catalytic subunit</fullName>
    </recommendedName>
</protein>
<evidence type="ECO:0000259" key="7">
    <source>
        <dbReference type="Pfam" id="PF13890"/>
    </source>
</evidence>
<keyword evidence="9" id="KW-1185">Reference proteome</keyword>
<comment type="caution">
    <text evidence="8">The sequence shown here is derived from an EMBL/GenBank/DDBJ whole genome shotgun (WGS) entry which is preliminary data.</text>
</comment>
<dbReference type="Proteomes" id="UP001194696">
    <property type="component" value="Unassembled WGS sequence"/>
</dbReference>
<evidence type="ECO:0000256" key="6">
    <source>
        <dbReference type="SAM" id="MobiDB-lite"/>
    </source>
</evidence>
<comment type="subcellular location">
    <subcellularLocation>
        <location evidence="1">Cytoplasm</location>
    </subcellularLocation>
</comment>
<sequence>MADMDADDFENFEFIDYTTSGPWEKFIIQIESCLKQWGLVHNSYGVFNPKRMPATEENMDLDQELALALHDNSQTTPPTNASPSTLQSSSPSSSPNLAVTSSTDTANKDYKDSSLSNVYQHGATVSLEGDSYTLSYRYHPAKARIASGVERVDLDFLPTTLEGFEHHILHRWTALTHILVLSPAPDSTSQIIDLGRAKLLLSSFAIAFQNTGCNIPVFVPTGQVRNRTYTGLSIQPQLLHARDSDLGLEELAEDQAIEVRFNTVLVPYPPAQYTDLAGILELFIERMGIDDDYAEMDDRDESAEGGYSHQLKEQIFVSALFSYQLDNWYDEDWRQWADKGVDTSTRSKEHLPNLPFGPVQDPLKSVQLMARFASVPSTVYLGSKNLTDMDASQANIWIIKANFKPDNYGLLSGILEDAISSWSMEVTSLLGANKDLESEKDQGSYTSLLRKGARLIQGTIAMVDANDVENIVDDLCTALSPFASPAPNTSQPTQRHRTLSEENAGRIVTAAELGLHFRRATTVPHNSFLWKMLRHLVDVISPNTHISYPTSFMGFTKAVWADLMVQFDGYWERKEMIPLIDIFGELPDEPACRDFDDSESQTKTAFIDFRFNLLHQKLTMVNCCIARELTRREDDLSPSPPSSKPTSPSTIDSTSEEASPVLPKDQLGSKRTSVSGSAEPEGDIAKDAAADSETPDDSSSSNSSNAEDKQASLAETLGAIELSTGSNTLETTMATPPVVYQGKGGLKPYKDLKLLATGETLMIPKLQEQGHMTEDMIQDQEELFEGLGSSADAAKTRAELQSAQLISDMGAFKAANPGCTIGDFVRWHSPRDWDETKGQMSARMADSGNFWQELWEKAEALPASKQKLVFDHHSQAEKALYYLKGLSGSQIFVQLLPSICLLAYDALISHPVSTVSPQAAKSIQELAQVLTDFPWDELSASEKSIDLKPVIAKFKQAEQTIGRVVSLLRKFPGQFSLVERILKDSESVVEDGTERDCVFTVFSAGGFTKTEFPKPTCREFVMETFDPVSSPSSSFVGTLGPTFVTPDDLTGWDARPLQRRMYACFKDSEVRIVEAIAKDGMFM</sequence>
<feature type="region of interest" description="Disordered" evidence="6">
    <location>
        <begin position="632"/>
        <end position="711"/>
    </location>
</feature>
<feature type="compositionally biased region" description="Low complexity" evidence="6">
    <location>
        <begin position="79"/>
        <end position="103"/>
    </location>
</feature>
<feature type="compositionally biased region" description="Low complexity" evidence="6">
    <location>
        <begin position="644"/>
        <end position="653"/>
    </location>
</feature>
<organism evidence="8 9">
    <name type="scientific">Linnemannia gamsii</name>
    <dbReference type="NCBI Taxonomy" id="64522"/>
    <lineage>
        <taxon>Eukaryota</taxon>
        <taxon>Fungi</taxon>
        <taxon>Fungi incertae sedis</taxon>
        <taxon>Mucoromycota</taxon>
        <taxon>Mortierellomycotina</taxon>
        <taxon>Mortierellomycetes</taxon>
        <taxon>Mortierellales</taxon>
        <taxon>Mortierellaceae</taxon>
        <taxon>Linnemannia</taxon>
    </lineage>
</organism>
<evidence type="ECO:0000256" key="2">
    <source>
        <dbReference type="ARBA" id="ARBA00008856"/>
    </source>
</evidence>
<accession>A0ABQ7KBM7</accession>
<evidence type="ECO:0000256" key="1">
    <source>
        <dbReference type="ARBA" id="ARBA00004496"/>
    </source>
</evidence>
<dbReference type="InterPro" id="IPR026147">
    <property type="entry name" value="Rab3GAP1_conserved"/>
</dbReference>
<dbReference type="PANTHER" id="PTHR21422">
    <property type="entry name" value="RAB3 GTPASE-ACTIVATING PROTEIN CATALYTIC SUBUNIT"/>
    <property type="match status" value="1"/>
</dbReference>
<evidence type="ECO:0000256" key="5">
    <source>
        <dbReference type="ARBA" id="ARBA00022490"/>
    </source>
</evidence>
<proteinExistence type="inferred from homology"/>
<evidence type="ECO:0000256" key="3">
    <source>
        <dbReference type="ARBA" id="ARBA00015817"/>
    </source>
</evidence>
<evidence type="ECO:0000256" key="4">
    <source>
        <dbReference type="ARBA" id="ARBA00022468"/>
    </source>
</evidence>
<gene>
    <name evidence="8" type="primary">RAB3GAP1_1</name>
    <name evidence="8" type="ORF">BGZ96_000611</name>
</gene>
<keyword evidence="4" id="KW-0343">GTPase activation</keyword>
<reference evidence="8 9" key="1">
    <citation type="journal article" date="2020" name="Fungal Divers.">
        <title>Resolving the Mortierellaceae phylogeny through synthesis of multi-gene phylogenetics and phylogenomics.</title>
        <authorList>
            <person name="Vandepol N."/>
            <person name="Liber J."/>
            <person name="Desiro A."/>
            <person name="Na H."/>
            <person name="Kennedy M."/>
            <person name="Barry K."/>
            <person name="Grigoriev I.V."/>
            <person name="Miller A.N."/>
            <person name="O'Donnell K."/>
            <person name="Stajich J.E."/>
            <person name="Bonito G."/>
        </authorList>
    </citation>
    <scope>NUCLEOTIDE SEQUENCE [LARGE SCALE GENOMIC DNA]</scope>
    <source>
        <strain evidence="8 9">AD045</strain>
    </source>
</reference>
<dbReference type="InterPro" id="IPR045700">
    <property type="entry name" value="Rab3GAP1"/>
</dbReference>
<feature type="domain" description="Rab3GAP catalytic subunit conserved" evidence="7">
    <location>
        <begin position="743"/>
        <end position="883"/>
    </location>
</feature>
<dbReference type="Pfam" id="PF13890">
    <property type="entry name" value="Rab3-GTPase_cat"/>
    <property type="match status" value="1"/>
</dbReference>
<evidence type="ECO:0000313" key="8">
    <source>
        <dbReference type="EMBL" id="KAG0294702.1"/>
    </source>
</evidence>
<evidence type="ECO:0000313" key="9">
    <source>
        <dbReference type="Proteomes" id="UP001194696"/>
    </source>
</evidence>